<dbReference type="OrthoDB" id="2444174at2759"/>
<organism evidence="3 4">
    <name type="scientific">Cristinia sonorae</name>
    <dbReference type="NCBI Taxonomy" id="1940300"/>
    <lineage>
        <taxon>Eukaryota</taxon>
        <taxon>Fungi</taxon>
        <taxon>Dikarya</taxon>
        <taxon>Basidiomycota</taxon>
        <taxon>Agaricomycotina</taxon>
        <taxon>Agaricomycetes</taxon>
        <taxon>Agaricomycetidae</taxon>
        <taxon>Agaricales</taxon>
        <taxon>Pleurotineae</taxon>
        <taxon>Stephanosporaceae</taxon>
        <taxon>Cristinia</taxon>
    </lineage>
</organism>
<evidence type="ECO:0000256" key="1">
    <source>
        <dbReference type="SAM" id="MobiDB-lite"/>
    </source>
</evidence>
<dbReference type="PANTHER" id="PTHR39468:SF1">
    <property type="entry name" value="MTF2-LIKE C-TERMINAL DOMAIN-CONTAINING PROTEIN"/>
    <property type="match status" value="1"/>
</dbReference>
<dbReference type="InterPro" id="IPR043837">
    <property type="entry name" value="Mtf2-like_C"/>
</dbReference>
<evidence type="ECO:0000313" key="4">
    <source>
        <dbReference type="Proteomes" id="UP000813824"/>
    </source>
</evidence>
<dbReference type="AlphaFoldDB" id="A0A8K0UF54"/>
<dbReference type="PANTHER" id="PTHR39468">
    <property type="entry name" value="CHROMOSOME 7, WHOLE GENOME SHOTGUN SEQUENCE"/>
    <property type="match status" value="1"/>
</dbReference>
<proteinExistence type="predicted"/>
<keyword evidence="4" id="KW-1185">Reference proteome</keyword>
<name>A0A8K0UF54_9AGAR</name>
<feature type="compositionally biased region" description="Polar residues" evidence="1">
    <location>
        <begin position="72"/>
        <end position="89"/>
    </location>
</feature>
<dbReference type="GO" id="GO:0005739">
    <property type="term" value="C:mitochondrion"/>
    <property type="evidence" value="ECO:0007669"/>
    <property type="project" value="InterPro"/>
</dbReference>
<feature type="region of interest" description="Disordered" evidence="1">
    <location>
        <begin position="39"/>
        <end position="94"/>
    </location>
</feature>
<evidence type="ECO:0000313" key="3">
    <source>
        <dbReference type="EMBL" id="KAH8079403.1"/>
    </source>
</evidence>
<feature type="domain" description="Mtf2-like C-terminal" evidence="2">
    <location>
        <begin position="212"/>
        <end position="384"/>
    </location>
</feature>
<dbReference type="Proteomes" id="UP000813824">
    <property type="component" value="Unassembled WGS sequence"/>
</dbReference>
<dbReference type="InterPro" id="IPR040009">
    <property type="entry name" value="Mtf2/C5D6.12-like"/>
</dbReference>
<sequence length="454" mass="51578">MSGRLQPLLLVTHHDDRRSLFPRPPPLLHPKMLAKTALRQSARSSAVASSSRRTICSSSATPSSSTRPSVGQVRSYSVEQQSFSPSTPSEPLFSSKPVWDDVFQNIGNVPVPMPKSSVRHRTGTGRVLAGGMAPRRQSMTIREMSAFDDMFSRIFNAAQQSPSSSTPDLSADSLWGKGEETGVREKKEFEVGDLFSQVRRHAKKVLWATREDEELDRKKEEMMMCETDLELLEWAQREVFDESRRFEERAREAVKEGKTESVQLQPAFYPHMVASLMRTFREKYGDPHLALSIFSHTRHLSVPSFVFGCSTAAYNELIETKWRCFRDLRGVCDALEEMRVNGVNTDMRTKGLCEMVRRECGERELWSEERNVGSGEVWEMVQFIDKVVAGVSESLFFDGVVHTGRRRSEVNAVAEAIAEEYELGGWKRRALRKEDGWEFGQWGDARHDDELALS</sequence>
<gene>
    <name evidence="3" type="ORF">BXZ70DRAFT_960728</name>
</gene>
<protein>
    <recommendedName>
        <fullName evidence="2">Mtf2-like C-terminal domain-containing protein</fullName>
    </recommendedName>
</protein>
<dbReference type="EMBL" id="JAEVFJ010000056">
    <property type="protein sequence ID" value="KAH8079403.1"/>
    <property type="molecule type" value="Genomic_DNA"/>
</dbReference>
<dbReference type="Pfam" id="PF19189">
    <property type="entry name" value="Mtf2"/>
    <property type="match status" value="1"/>
</dbReference>
<accession>A0A8K0UF54</accession>
<reference evidence="3" key="1">
    <citation type="journal article" date="2021" name="New Phytol.">
        <title>Evolutionary innovations through gain and loss of genes in the ectomycorrhizal Boletales.</title>
        <authorList>
            <person name="Wu G."/>
            <person name="Miyauchi S."/>
            <person name="Morin E."/>
            <person name="Kuo A."/>
            <person name="Drula E."/>
            <person name="Varga T."/>
            <person name="Kohler A."/>
            <person name="Feng B."/>
            <person name="Cao Y."/>
            <person name="Lipzen A."/>
            <person name="Daum C."/>
            <person name="Hundley H."/>
            <person name="Pangilinan J."/>
            <person name="Johnson J."/>
            <person name="Barry K."/>
            <person name="LaButti K."/>
            <person name="Ng V."/>
            <person name="Ahrendt S."/>
            <person name="Min B."/>
            <person name="Choi I.G."/>
            <person name="Park H."/>
            <person name="Plett J.M."/>
            <person name="Magnuson J."/>
            <person name="Spatafora J.W."/>
            <person name="Nagy L.G."/>
            <person name="Henrissat B."/>
            <person name="Grigoriev I.V."/>
            <person name="Yang Z.L."/>
            <person name="Xu J."/>
            <person name="Martin F.M."/>
        </authorList>
    </citation>
    <scope>NUCLEOTIDE SEQUENCE</scope>
    <source>
        <strain evidence="3">KKN 215</strain>
    </source>
</reference>
<comment type="caution">
    <text evidence="3">The sequence shown here is derived from an EMBL/GenBank/DDBJ whole genome shotgun (WGS) entry which is preliminary data.</text>
</comment>
<feature type="compositionally biased region" description="Low complexity" evidence="1">
    <location>
        <begin position="39"/>
        <end position="69"/>
    </location>
</feature>
<evidence type="ECO:0000259" key="2">
    <source>
        <dbReference type="Pfam" id="PF19189"/>
    </source>
</evidence>